<reference evidence="1 2" key="1">
    <citation type="submission" date="2024-09" db="EMBL/GenBank/DDBJ databases">
        <authorList>
            <person name="Sun Q."/>
            <person name="Mori K."/>
        </authorList>
    </citation>
    <scope>NUCLEOTIDE SEQUENCE [LARGE SCALE GENOMIC DNA]</scope>
    <source>
        <strain evidence="1 2">TBRC 1432</strain>
    </source>
</reference>
<keyword evidence="2" id="KW-1185">Reference proteome</keyword>
<dbReference type="RefSeq" id="WP_273940545.1">
    <property type="nucleotide sequence ID" value="NZ_CP097263.1"/>
</dbReference>
<comment type="caution">
    <text evidence="1">The sequence shown here is derived from an EMBL/GenBank/DDBJ whole genome shotgun (WGS) entry which is preliminary data.</text>
</comment>
<organism evidence="1 2">
    <name type="scientific">Kutzneria chonburiensis</name>
    <dbReference type="NCBI Taxonomy" id="1483604"/>
    <lineage>
        <taxon>Bacteria</taxon>
        <taxon>Bacillati</taxon>
        <taxon>Actinomycetota</taxon>
        <taxon>Actinomycetes</taxon>
        <taxon>Pseudonocardiales</taxon>
        <taxon>Pseudonocardiaceae</taxon>
        <taxon>Kutzneria</taxon>
    </lineage>
</organism>
<accession>A0ABV6NA52</accession>
<proteinExistence type="predicted"/>
<dbReference type="Proteomes" id="UP001589810">
    <property type="component" value="Unassembled WGS sequence"/>
</dbReference>
<sequence length="334" mass="37689">MTQGQLAEAFSAERSTSVPLISSWESTTSPKPPPTARLEQYARFFATVRSAEEGTFRLLTVDELNTAERLAYEELLDQLTTLRPELPGQRGAHLTAAPHSKGLWQFPDSYNIVIVCARLPRDLMHSMGSYTDPNDPDYVDLYTYADPDALIELFGHIRAVNSVSNVRFKTVDQLERDDYTAHLVLLGGVDWNRLTRELLERVDVPVEQITRPTTEEPSGFEVTDEHGPRMYSPTVRGGRLLEDVAHFYRGENPFNVARTVTICNGMYGRGTYGAVRALTDAKFRGRNDDYVRNQLDRHGVYSLLMRVQVVAGQVVTPDWTVAETRLHEWPEAAS</sequence>
<dbReference type="EMBL" id="JBHLUD010000020">
    <property type="protein sequence ID" value="MFC0548866.1"/>
    <property type="molecule type" value="Genomic_DNA"/>
</dbReference>
<evidence type="ECO:0000313" key="2">
    <source>
        <dbReference type="Proteomes" id="UP001589810"/>
    </source>
</evidence>
<gene>
    <name evidence="1" type="ORF">ACFFH7_45670</name>
</gene>
<name>A0ABV6NA52_9PSEU</name>
<evidence type="ECO:0000313" key="1">
    <source>
        <dbReference type="EMBL" id="MFC0548866.1"/>
    </source>
</evidence>
<protein>
    <submittedName>
        <fullName evidence="1">XRE family transcriptional regulator</fullName>
    </submittedName>
</protein>